<dbReference type="EMBL" id="CM023470">
    <property type="protein sequence ID" value="KAH7981393.1"/>
    <property type="molecule type" value="Genomic_DNA"/>
</dbReference>
<accession>A0ACB8E437</accession>
<comment type="caution">
    <text evidence="1">The sequence shown here is derived from an EMBL/GenBank/DDBJ whole genome shotgun (WGS) entry which is preliminary data.</text>
</comment>
<name>A0ACB8E437_DERSI</name>
<reference evidence="1" key="1">
    <citation type="submission" date="2020-05" db="EMBL/GenBank/DDBJ databases">
        <title>Large-scale comparative analyses of tick genomes elucidate their genetic diversity and vector capacities.</title>
        <authorList>
            <person name="Jia N."/>
            <person name="Wang J."/>
            <person name="Shi W."/>
            <person name="Du L."/>
            <person name="Sun Y."/>
            <person name="Zhan W."/>
            <person name="Jiang J."/>
            <person name="Wang Q."/>
            <person name="Zhang B."/>
            <person name="Ji P."/>
            <person name="Sakyi L.B."/>
            <person name="Cui X."/>
            <person name="Yuan T."/>
            <person name="Jiang B."/>
            <person name="Yang W."/>
            <person name="Lam T.T.-Y."/>
            <person name="Chang Q."/>
            <person name="Ding S."/>
            <person name="Wang X."/>
            <person name="Zhu J."/>
            <person name="Ruan X."/>
            <person name="Zhao L."/>
            <person name="Wei J."/>
            <person name="Que T."/>
            <person name="Du C."/>
            <person name="Cheng J."/>
            <person name="Dai P."/>
            <person name="Han X."/>
            <person name="Huang E."/>
            <person name="Gao Y."/>
            <person name="Liu J."/>
            <person name="Shao H."/>
            <person name="Ye R."/>
            <person name="Li L."/>
            <person name="Wei W."/>
            <person name="Wang X."/>
            <person name="Wang C."/>
            <person name="Yang T."/>
            <person name="Huo Q."/>
            <person name="Li W."/>
            <person name="Guo W."/>
            <person name="Chen H."/>
            <person name="Zhou L."/>
            <person name="Ni X."/>
            <person name="Tian J."/>
            <person name="Zhou Y."/>
            <person name="Sheng Y."/>
            <person name="Liu T."/>
            <person name="Pan Y."/>
            <person name="Xia L."/>
            <person name="Li J."/>
            <person name="Zhao F."/>
            <person name="Cao W."/>
        </authorList>
    </citation>
    <scope>NUCLEOTIDE SEQUENCE</scope>
    <source>
        <strain evidence="1">Dsil-2018</strain>
    </source>
</reference>
<evidence type="ECO:0000313" key="1">
    <source>
        <dbReference type="EMBL" id="KAH7981393.1"/>
    </source>
</evidence>
<keyword evidence="2" id="KW-1185">Reference proteome</keyword>
<gene>
    <name evidence="1" type="ORF">HPB49_023649</name>
</gene>
<proteinExistence type="predicted"/>
<sequence>MPALPQNDIKIVIRIRGGINIAKVGQLTVTKAICMAACIEPNERSEDTICPNLKQNIMVVSTPSDANAAKYLRIRNISIEQTCSLDRRARALEIEEPRLPVVTVRRALQEPEPEIHVKDTIRLQPTSWR</sequence>
<organism evidence="1 2">
    <name type="scientific">Dermacentor silvarum</name>
    <name type="common">Tick</name>
    <dbReference type="NCBI Taxonomy" id="543639"/>
    <lineage>
        <taxon>Eukaryota</taxon>
        <taxon>Metazoa</taxon>
        <taxon>Ecdysozoa</taxon>
        <taxon>Arthropoda</taxon>
        <taxon>Chelicerata</taxon>
        <taxon>Arachnida</taxon>
        <taxon>Acari</taxon>
        <taxon>Parasitiformes</taxon>
        <taxon>Ixodida</taxon>
        <taxon>Ixodoidea</taxon>
        <taxon>Ixodidae</taxon>
        <taxon>Rhipicephalinae</taxon>
        <taxon>Dermacentor</taxon>
    </lineage>
</organism>
<dbReference type="Proteomes" id="UP000821865">
    <property type="component" value="Chromosome 1"/>
</dbReference>
<evidence type="ECO:0000313" key="2">
    <source>
        <dbReference type="Proteomes" id="UP000821865"/>
    </source>
</evidence>
<protein>
    <submittedName>
        <fullName evidence="1">Uncharacterized protein</fullName>
    </submittedName>
</protein>